<evidence type="ECO:0000313" key="3">
    <source>
        <dbReference type="EMBL" id="NPE25204.1"/>
    </source>
</evidence>
<keyword evidence="1" id="KW-0175">Coiled coil</keyword>
<gene>
    <name evidence="3" type="ORF">HPS54_06690</name>
</gene>
<evidence type="ECO:0008006" key="5">
    <source>
        <dbReference type="Google" id="ProtNLM"/>
    </source>
</evidence>
<evidence type="ECO:0000256" key="2">
    <source>
        <dbReference type="SAM" id="MobiDB-lite"/>
    </source>
</evidence>
<evidence type="ECO:0000256" key="1">
    <source>
        <dbReference type="SAM" id="Coils"/>
    </source>
</evidence>
<sequence>MKKIFIVAAMFAAMTFTGCGNGQKQNTDDADSTKVEATTNEEAGSEIKTAIENMTAQLDAKDAKKFNSTLAEVQEEIQKLIKTNPEAAKACLQQLQEYLKKNSEQIKSIAGDKAAAAAAAISNVPAAQIIETLKSQAGTAAETGNNAISKAAEAVEAAKNTPEEAKKAVNEAMEKGKAEAEAKAAKRTEEGKKKANEAIDKGVNDIKNKLGL</sequence>
<feature type="coiled-coil region" evidence="1">
    <location>
        <begin position="63"/>
        <end position="90"/>
    </location>
</feature>
<protein>
    <recommendedName>
        <fullName evidence="5">Lipoprotein</fullName>
    </recommendedName>
</protein>
<reference evidence="3 4" key="1">
    <citation type="submission" date="2020-05" db="EMBL/GenBank/DDBJ databases">
        <title>Distinct polysaccharide utilization as determinants for interspecies competition between intestinal Prevotella spp.</title>
        <authorList>
            <person name="Galvez E.J.C."/>
            <person name="Iljazovic A."/>
            <person name="Strowig T."/>
        </authorList>
    </citation>
    <scope>NUCLEOTIDE SEQUENCE [LARGE SCALE GENOMIC DNA]</scope>
    <source>
        <strain evidence="3 4">PCHR</strain>
    </source>
</reference>
<feature type="region of interest" description="Disordered" evidence="2">
    <location>
        <begin position="159"/>
        <end position="212"/>
    </location>
</feature>
<comment type="caution">
    <text evidence="3">The sequence shown here is derived from an EMBL/GenBank/DDBJ whole genome shotgun (WGS) entry which is preliminary data.</text>
</comment>
<dbReference type="Proteomes" id="UP000820977">
    <property type="component" value="Unassembled WGS sequence"/>
</dbReference>
<name>A0ABX2B533_9BACT</name>
<dbReference type="EMBL" id="JABKKJ010000008">
    <property type="protein sequence ID" value="NPE25204.1"/>
    <property type="molecule type" value="Genomic_DNA"/>
</dbReference>
<accession>A0ABX2B533</accession>
<organism evidence="3 4">
    <name type="scientific">Xylanibacter caecicola</name>
    <dbReference type="NCBI Taxonomy" id="2736294"/>
    <lineage>
        <taxon>Bacteria</taxon>
        <taxon>Pseudomonadati</taxon>
        <taxon>Bacteroidota</taxon>
        <taxon>Bacteroidia</taxon>
        <taxon>Bacteroidales</taxon>
        <taxon>Prevotellaceae</taxon>
        <taxon>Xylanibacter</taxon>
    </lineage>
</organism>
<feature type="compositionally biased region" description="Basic and acidic residues" evidence="2">
    <location>
        <begin position="161"/>
        <end position="212"/>
    </location>
</feature>
<dbReference type="PROSITE" id="PS51257">
    <property type="entry name" value="PROKAR_LIPOPROTEIN"/>
    <property type="match status" value="1"/>
</dbReference>
<dbReference type="RefSeq" id="WP_172344693.1">
    <property type="nucleotide sequence ID" value="NZ_CASYYZ010000009.1"/>
</dbReference>
<keyword evidence="4" id="KW-1185">Reference proteome</keyword>
<evidence type="ECO:0000313" key="4">
    <source>
        <dbReference type="Proteomes" id="UP000820977"/>
    </source>
</evidence>
<proteinExistence type="predicted"/>